<dbReference type="NCBIfam" id="TIGR00589">
    <property type="entry name" value="ogt"/>
    <property type="match status" value="1"/>
</dbReference>
<dbReference type="InterPro" id="IPR008332">
    <property type="entry name" value="MethylG_MeTrfase_N"/>
</dbReference>
<feature type="active site" description="Nucleophile; methyl group acceptor" evidence="8">
    <location>
        <position position="169"/>
    </location>
</feature>
<dbReference type="PROSITE" id="PS00374">
    <property type="entry name" value="MGMT"/>
    <property type="match status" value="1"/>
</dbReference>
<proteinExistence type="inferred from homology"/>
<dbReference type="SUPFAM" id="SSF53155">
    <property type="entry name" value="Methylated DNA-protein cysteine methyltransferase domain"/>
    <property type="match status" value="1"/>
</dbReference>
<gene>
    <name evidence="11" type="ORF">GCM10023321_37200</name>
</gene>
<evidence type="ECO:0000256" key="2">
    <source>
        <dbReference type="ARBA" id="ARBA00022490"/>
    </source>
</evidence>
<keyword evidence="4 8" id="KW-0808">Transferase</keyword>
<evidence type="ECO:0000259" key="10">
    <source>
        <dbReference type="Pfam" id="PF02870"/>
    </source>
</evidence>
<dbReference type="InterPro" id="IPR036631">
    <property type="entry name" value="MGMT_N_sf"/>
</dbReference>
<dbReference type="InterPro" id="IPR001497">
    <property type="entry name" value="MethylDNA_cys_MeTrfase_AS"/>
</dbReference>
<evidence type="ECO:0000256" key="8">
    <source>
        <dbReference type="HAMAP-Rule" id="MF_00772"/>
    </source>
</evidence>
<comment type="function">
    <text evidence="8">Involved in the cellular defense against the biological effects of O6-methylguanine (O6-MeG) and O4-methylthymine (O4-MeT) in DNA. Repairs the methylated nucleobase in DNA by stoichiometrically transferring the methyl group to a cysteine residue in the enzyme. This is a suicide reaction: the enzyme is irreversibly inactivated.</text>
</comment>
<keyword evidence="2 8" id="KW-0963">Cytoplasm</keyword>
<dbReference type="InterPro" id="IPR036217">
    <property type="entry name" value="MethylDNA_cys_MeTrfase_DNAb"/>
</dbReference>
<keyword evidence="6 8" id="KW-0234">DNA repair</keyword>
<name>A0ABP9Q7R1_9PSEU</name>
<dbReference type="InterPro" id="IPR023546">
    <property type="entry name" value="MGMT"/>
</dbReference>
<keyword evidence="3 8" id="KW-0489">Methyltransferase</keyword>
<accession>A0ABP9Q7R1</accession>
<dbReference type="Pfam" id="PF02870">
    <property type="entry name" value="Methyltransf_1N"/>
    <property type="match status" value="1"/>
</dbReference>
<dbReference type="PANTHER" id="PTHR10815">
    <property type="entry name" value="METHYLATED-DNA--PROTEIN-CYSTEINE METHYLTRANSFERASE"/>
    <property type="match status" value="1"/>
</dbReference>
<comment type="subcellular location">
    <subcellularLocation>
        <location evidence="8">Cytoplasm</location>
    </subcellularLocation>
</comment>
<evidence type="ECO:0000259" key="9">
    <source>
        <dbReference type="Pfam" id="PF01035"/>
    </source>
</evidence>
<comment type="miscellaneous">
    <text evidence="8">This enzyme catalyzes only one turnover and therefore is not strictly catalytic. According to one definition, an enzyme is a biocatalyst that acts repeatedly and over many reaction cycles.</text>
</comment>
<evidence type="ECO:0000256" key="5">
    <source>
        <dbReference type="ARBA" id="ARBA00022763"/>
    </source>
</evidence>
<dbReference type="InterPro" id="IPR036388">
    <property type="entry name" value="WH-like_DNA-bd_sf"/>
</dbReference>
<dbReference type="PANTHER" id="PTHR10815:SF5">
    <property type="entry name" value="METHYLATED-DNA--PROTEIN-CYSTEINE METHYLTRANSFERASE"/>
    <property type="match status" value="1"/>
</dbReference>
<reference evidence="12" key="1">
    <citation type="journal article" date="2019" name="Int. J. Syst. Evol. Microbiol.">
        <title>The Global Catalogue of Microorganisms (GCM) 10K type strain sequencing project: providing services to taxonomists for standard genome sequencing and annotation.</title>
        <authorList>
            <consortium name="The Broad Institute Genomics Platform"/>
            <consortium name="The Broad Institute Genome Sequencing Center for Infectious Disease"/>
            <person name="Wu L."/>
            <person name="Ma J."/>
        </authorList>
    </citation>
    <scope>NUCLEOTIDE SEQUENCE [LARGE SCALE GENOMIC DNA]</scope>
    <source>
        <strain evidence="12">JCM 18303</strain>
    </source>
</reference>
<dbReference type="RefSeq" id="WP_185059188.1">
    <property type="nucleotide sequence ID" value="NZ_BAABJP010000015.1"/>
</dbReference>
<feature type="domain" description="Methylated-DNA-[protein]-cysteine S-methyltransferase DNA binding" evidence="9">
    <location>
        <begin position="119"/>
        <end position="197"/>
    </location>
</feature>
<evidence type="ECO:0000256" key="7">
    <source>
        <dbReference type="ARBA" id="ARBA00049348"/>
    </source>
</evidence>
<keyword evidence="12" id="KW-1185">Reference proteome</keyword>
<dbReference type="EC" id="2.1.1.63" evidence="8"/>
<dbReference type="SUPFAM" id="SSF46767">
    <property type="entry name" value="Methylated DNA-protein cysteine methyltransferase, C-terminal domain"/>
    <property type="match status" value="1"/>
</dbReference>
<dbReference type="Gene3D" id="3.30.160.70">
    <property type="entry name" value="Methylated DNA-protein cysteine methyltransferase domain"/>
    <property type="match status" value="1"/>
</dbReference>
<comment type="caution">
    <text evidence="11">The sequence shown here is derived from an EMBL/GenBank/DDBJ whole genome shotgun (WGS) entry which is preliminary data.</text>
</comment>
<evidence type="ECO:0000256" key="1">
    <source>
        <dbReference type="ARBA" id="ARBA00001286"/>
    </source>
</evidence>
<dbReference type="Proteomes" id="UP001428817">
    <property type="component" value="Unassembled WGS sequence"/>
</dbReference>
<comment type="similarity">
    <text evidence="8">Belongs to the MGMT family.</text>
</comment>
<keyword evidence="5 8" id="KW-0227">DNA damage</keyword>
<protein>
    <recommendedName>
        <fullName evidence="8">Methylated-DNA--protein-cysteine methyltransferase</fullName>
        <ecNumber evidence="8">2.1.1.63</ecNumber>
    </recommendedName>
    <alternativeName>
        <fullName evidence="8">6-O-methylguanine-DNA methyltransferase</fullName>
        <shortName evidence="8">MGMT</shortName>
    </alternativeName>
    <alternativeName>
        <fullName evidence="8">O-6-methylguanine-DNA-alkyltransferase</fullName>
    </alternativeName>
</protein>
<dbReference type="EMBL" id="BAABJP010000015">
    <property type="protein sequence ID" value="GAA5158050.1"/>
    <property type="molecule type" value="Genomic_DNA"/>
</dbReference>
<evidence type="ECO:0000313" key="11">
    <source>
        <dbReference type="EMBL" id="GAA5158050.1"/>
    </source>
</evidence>
<feature type="domain" description="Methylguanine DNA methyltransferase ribonuclease-like" evidence="10">
    <location>
        <begin position="38"/>
        <end position="113"/>
    </location>
</feature>
<comment type="catalytic activity">
    <reaction evidence="1 8">
        <text>a 4-O-methyl-thymidine in DNA + L-cysteinyl-[protein] = a thymidine in DNA + S-methyl-L-cysteinyl-[protein]</text>
        <dbReference type="Rhea" id="RHEA:53428"/>
        <dbReference type="Rhea" id="RHEA-COMP:10131"/>
        <dbReference type="Rhea" id="RHEA-COMP:10132"/>
        <dbReference type="Rhea" id="RHEA-COMP:13555"/>
        <dbReference type="Rhea" id="RHEA-COMP:13556"/>
        <dbReference type="ChEBI" id="CHEBI:29950"/>
        <dbReference type="ChEBI" id="CHEBI:82612"/>
        <dbReference type="ChEBI" id="CHEBI:137386"/>
        <dbReference type="ChEBI" id="CHEBI:137387"/>
        <dbReference type="EC" id="2.1.1.63"/>
    </reaction>
</comment>
<dbReference type="HAMAP" id="MF_00772">
    <property type="entry name" value="OGT"/>
    <property type="match status" value="1"/>
</dbReference>
<dbReference type="InterPro" id="IPR014048">
    <property type="entry name" value="MethylDNA_cys_MeTrfase_DNA-bd"/>
</dbReference>
<dbReference type="CDD" id="cd06445">
    <property type="entry name" value="ATase"/>
    <property type="match status" value="1"/>
</dbReference>
<evidence type="ECO:0000256" key="3">
    <source>
        <dbReference type="ARBA" id="ARBA00022603"/>
    </source>
</evidence>
<organism evidence="11 12">
    <name type="scientific">Pseudonocardia eucalypti</name>
    <dbReference type="NCBI Taxonomy" id="648755"/>
    <lineage>
        <taxon>Bacteria</taxon>
        <taxon>Bacillati</taxon>
        <taxon>Actinomycetota</taxon>
        <taxon>Actinomycetes</taxon>
        <taxon>Pseudonocardiales</taxon>
        <taxon>Pseudonocardiaceae</taxon>
        <taxon>Pseudonocardia</taxon>
    </lineage>
</organism>
<dbReference type="Pfam" id="PF01035">
    <property type="entry name" value="DNA_binding_1"/>
    <property type="match status" value="1"/>
</dbReference>
<sequence>MISELFAELSDVDEETTARLRSRLVATAGAEGLLDVGYRTVDSPVGQLLLAATAQGLVRVAFHREGHDSVLGALAGSVSPRILAAPSRLDKAARQLDEYFAGRRTAFDLPLDFRLARGFRLAVLRHLTVIPYGGTESYTQVAAAAGSPRAVRAAGTACATNPLPLVVPCHRVVRSDGSSGGYRGGAEAKQTLLTLETSK</sequence>
<evidence type="ECO:0000256" key="6">
    <source>
        <dbReference type="ARBA" id="ARBA00023204"/>
    </source>
</evidence>
<evidence type="ECO:0000313" key="12">
    <source>
        <dbReference type="Proteomes" id="UP001428817"/>
    </source>
</evidence>
<dbReference type="Gene3D" id="1.10.10.10">
    <property type="entry name" value="Winged helix-like DNA-binding domain superfamily/Winged helix DNA-binding domain"/>
    <property type="match status" value="1"/>
</dbReference>
<evidence type="ECO:0000256" key="4">
    <source>
        <dbReference type="ARBA" id="ARBA00022679"/>
    </source>
</evidence>
<comment type="catalytic activity">
    <reaction evidence="7 8">
        <text>a 6-O-methyl-2'-deoxyguanosine in DNA + L-cysteinyl-[protein] = S-methyl-L-cysteinyl-[protein] + a 2'-deoxyguanosine in DNA</text>
        <dbReference type="Rhea" id="RHEA:24000"/>
        <dbReference type="Rhea" id="RHEA-COMP:10131"/>
        <dbReference type="Rhea" id="RHEA-COMP:10132"/>
        <dbReference type="Rhea" id="RHEA-COMP:11367"/>
        <dbReference type="Rhea" id="RHEA-COMP:11368"/>
        <dbReference type="ChEBI" id="CHEBI:29950"/>
        <dbReference type="ChEBI" id="CHEBI:82612"/>
        <dbReference type="ChEBI" id="CHEBI:85445"/>
        <dbReference type="ChEBI" id="CHEBI:85448"/>
        <dbReference type="EC" id="2.1.1.63"/>
    </reaction>
</comment>